<keyword evidence="1" id="KW-0812">Transmembrane</keyword>
<keyword evidence="3" id="KW-1185">Reference proteome</keyword>
<keyword evidence="1" id="KW-0472">Membrane</keyword>
<dbReference type="Proteomes" id="UP000011625">
    <property type="component" value="Unassembled WGS sequence"/>
</dbReference>
<reference evidence="2 3" key="1">
    <citation type="journal article" date="2014" name="PLoS Genet.">
        <title>Phylogenetically driven sequencing of extremely halophilic archaea reveals strategies for static and dynamic osmo-response.</title>
        <authorList>
            <person name="Becker E.A."/>
            <person name="Seitzer P.M."/>
            <person name="Tritt A."/>
            <person name="Larsen D."/>
            <person name="Krusor M."/>
            <person name="Yao A.I."/>
            <person name="Wu D."/>
            <person name="Madern D."/>
            <person name="Eisen J.A."/>
            <person name="Darling A.E."/>
            <person name="Facciotti M.T."/>
        </authorList>
    </citation>
    <scope>NUCLEOTIDE SEQUENCE [LARGE SCALE GENOMIC DNA]</scope>
    <source>
        <strain evidence="2 3">DSM 8989</strain>
    </source>
</reference>
<comment type="caution">
    <text evidence="2">The sequence shown here is derived from an EMBL/GenBank/DDBJ whole genome shotgun (WGS) entry which is preliminary data.</text>
</comment>
<keyword evidence="1" id="KW-1133">Transmembrane helix</keyword>
<organism evidence="2 3">
    <name type="scientific">Halococcus salifodinae DSM 8989</name>
    <dbReference type="NCBI Taxonomy" id="1227456"/>
    <lineage>
        <taxon>Archaea</taxon>
        <taxon>Methanobacteriati</taxon>
        <taxon>Methanobacteriota</taxon>
        <taxon>Stenosarchaea group</taxon>
        <taxon>Halobacteria</taxon>
        <taxon>Halobacteriales</taxon>
        <taxon>Halococcaceae</taxon>
        <taxon>Halococcus</taxon>
    </lineage>
</organism>
<dbReference type="STRING" id="1227456.C450_05900"/>
<name>M0ND26_9EURY</name>
<accession>M0ND26</accession>
<dbReference type="RefSeq" id="WP_005041224.1">
    <property type="nucleotide sequence ID" value="NZ_AOME01000027.1"/>
</dbReference>
<gene>
    <name evidence="2" type="ORF">C450_05900</name>
</gene>
<feature type="transmembrane region" description="Helical" evidence="1">
    <location>
        <begin position="74"/>
        <end position="97"/>
    </location>
</feature>
<evidence type="ECO:0000313" key="3">
    <source>
        <dbReference type="Proteomes" id="UP000011625"/>
    </source>
</evidence>
<feature type="transmembrane region" description="Helical" evidence="1">
    <location>
        <begin position="29"/>
        <end position="54"/>
    </location>
</feature>
<dbReference type="EMBL" id="AOME01000027">
    <property type="protein sequence ID" value="EMA54565.1"/>
    <property type="molecule type" value="Genomic_DNA"/>
</dbReference>
<proteinExistence type="predicted"/>
<dbReference type="AlphaFoldDB" id="M0ND26"/>
<evidence type="ECO:0000313" key="2">
    <source>
        <dbReference type="EMBL" id="EMA54565.1"/>
    </source>
</evidence>
<protein>
    <submittedName>
        <fullName evidence="2">Uncharacterized protein</fullName>
    </submittedName>
</protein>
<evidence type="ECO:0000256" key="1">
    <source>
        <dbReference type="SAM" id="Phobius"/>
    </source>
</evidence>
<sequence>MAEQGQEQVQITWTEEYGYAAIDFIQNGLYLAGLLGIALYTFTGSRWPFLWQLAENVFGWPLLEFLPPVVNRMLPPMFALTLIVAITTMAISSWITWYNKSAEKRHLIEEDS</sequence>